<dbReference type="FunFam" id="3.80.10.10:FF:000732">
    <property type="entry name" value="GD11101"/>
    <property type="match status" value="1"/>
</dbReference>
<feature type="domain" description="EGF-like" evidence="9">
    <location>
        <begin position="408"/>
        <end position="445"/>
    </location>
</feature>
<dbReference type="Pfam" id="PF00041">
    <property type="entry name" value="fn3"/>
    <property type="match status" value="1"/>
</dbReference>
<dbReference type="PANTHER" id="PTHR24373:SF261">
    <property type="entry name" value="VASORIN"/>
    <property type="match status" value="1"/>
</dbReference>
<evidence type="ECO:0000313" key="11">
    <source>
        <dbReference type="EMBL" id="AFO99069.1"/>
    </source>
</evidence>
<dbReference type="InterPro" id="IPR001611">
    <property type="entry name" value="Leu-rich_rpt"/>
</dbReference>
<feature type="region of interest" description="Disordered" evidence="6">
    <location>
        <begin position="636"/>
        <end position="656"/>
    </location>
</feature>
<dbReference type="InterPro" id="IPR003591">
    <property type="entry name" value="Leu-rich_rpt_typical-subtyp"/>
</dbReference>
<feature type="signal peptide" evidence="8">
    <location>
        <begin position="1"/>
        <end position="26"/>
    </location>
</feature>
<dbReference type="Gene3D" id="3.80.10.10">
    <property type="entry name" value="Ribonuclease Inhibitor"/>
    <property type="match status" value="2"/>
</dbReference>
<dbReference type="SUPFAM" id="SSF57196">
    <property type="entry name" value="EGF/Laminin"/>
    <property type="match status" value="1"/>
</dbReference>
<keyword evidence="3" id="KW-0677">Repeat</keyword>
<organism evidence="11">
    <name type="scientific">Callorhinchus milii</name>
    <name type="common">Ghost shark</name>
    <dbReference type="NCBI Taxonomy" id="7868"/>
    <lineage>
        <taxon>Eukaryota</taxon>
        <taxon>Metazoa</taxon>
        <taxon>Chordata</taxon>
        <taxon>Craniata</taxon>
        <taxon>Vertebrata</taxon>
        <taxon>Chondrichthyes</taxon>
        <taxon>Holocephali</taxon>
        <taxon>Chimaeriformes</taxon>
        <taxon>Callorhinchidae</taxon>
        <taxon>Callorhinchus</taxon>
    </lineage>
</organism>
<dbReference type="InterPro" id="IPR000742">
    <property type="entry name" value="EGF"/>
</dbReference>
<evidence type="ECO:0000256" key="7">
    <source>
        <dbReference type="SAM" id="Phobius"/>
    </source>
</evidence>
<dbReference type="AlphaFoldDB" id="V9KLX3"/>
<keyword evidence="1" id="KW-0433">Leucine-rich repeat</keyword>
<dbReference type="InterPro" id="IPR000372">
    <property type="entry name" value="LRRNT"/>
</dbReference>
<evidence type="ECO:0000256" key="2">
    <source>
        <dbReference type="ARBA" id="ARBA00022729"/>
    </source>
</evidence>
<dbReference type="CDD" id="cd00054">
    <property type="entry name" value="EGF_CA"/>
    <property type="match status" value="1"/>
</dbReference>
<dbReference type="InterPro" id="IPR050328">
    <property type="entry name" value="Dev_Immune_Receptor"/>
</dbReference>
<name>V9KLX3_CALMI</name>
<dbReference type="PROSITE" id="PS51450">
    <property type="entry name" value="LRR"/>
    <property type="match status" value="4"/>
</dbReference>
<dbReference type="SUPFAM" id="SSF49265">
    <property type="entry name" value="Fibronectin type III"/>
    <property type="match status" value="1"/>
</dbReference>
<dbReference type="PROSITE" id="PS01186">
    <property type="entry name" value="EGF_2"/>
    <property type="match status" value="1"/>
</dbReference>
<dbReference type="PROSITE" id="PS50853">
    <property type="entry name" value="FN3"/>
    <property type="match status" value="1"/>
</dbReference>
<dbReference type="GO" id="GO:0005615">
    <property type="term" value="C:extracellular space"/>
    <property type="evidence" value="ECO:0007669"/>
    <property type="project" value="TreeGrafter"/>
</dbReference>
<keyword evidence="5" id="KW-0245">EGF-like domain</keyword>
<keyword evidence="4 5" id="KW-1015">Disulfide bond</keyword>
<evidence type="ECO:0000259" key="9">
    <source>
        <dbReference type="PROSITE" id="PS50026"/>
    </source>
</evidence>
<dbReference type="PROSITE" id="PS00022">
    <property type="entry name" value="EGF_1"/>
    <property type="match status" value="1"/>
</dbReference>
<dbReference type="SMART" id="SM00369">
    <property type="entry name" value="LRR_TYP"/>
    <property type="match status" value="7"/>
</dbReference>
<dbReference type="InterPro" id="IPR032675">
    <property type="entry name" value="LRR_dom_sf"/>
</dbReference>
<dbReference type="InterPro" id="IPR013783">
    <property type="entry name" value="Ig-like_fold"/>
</dbReference>
<comment type="caution">
    <text evidence="5">Lacks conserved residue(s) required for the propagation of feature annotation.</text>
</comment>
<dbReference type="InterPro" id="IPR000483">
    <property type="entry name" value="Cys-rich_flank_reg_C"/>
</dbReference>
<dbReference type="InterPro" id="IPR003961">
    <property type="entry name" value="FN3_dom"/>
</dbReference>
<evidence type="ECO:0000256" key="1">
    <source>
        <dbReference type="ARBA" id="ARBA00022614"/>
    </source>
</evidence>
<keyword evidence="7" id="KW-0812">Transmembrane</keyword>
<feature type="chain" id="PRO_5004778914" evidence="8">
    <location>
        <begin position="27"/>
        <end position="656"/>
    </location>
</feature>
<sequence length="656" mass="72557">MRPTLWDGYVGVMALVLLVGQVPVQCCPAKCNCDNGRMLWCIKKTLSAIPSDIPPDTANLYLFHNAITSVQEGDFAQLPELQLLDLSHNKIAALPNFVFQPLGGLSNLDLSFNQVTEINNETFAGLQQLERLYLQKNQIQTIQPGAFEMLVKLVELKLQDNQLHSLPPLQLPTLLLLDLSRNSILATELRLIRAPEIESLRLAGLGLSELGEDLFSNMNTLQELDLSGNQLSSVTALRHLDQLTALNISGNNQISQLKTEDFKHFQNLQKLDISSLRLMTVPQEFFGLFPNLKFLAAAKNPYNCVCQLHWFIHWVRASHVLQSREETRCHFPPGNAGKPLHTLRYEDFGCPTTTTMPATTTTSLSSLSTTLQQHLPSHLVTHPAGMAFSLDGPTAKEVTPAPRQSSPKVQLCPSTECLNGGVCHLDRYRHHVCVCQPGFSGQRCETGDNKVDQQIHQKSAVNVTQITSTSFTLDLQPFKVSAMYLKGIRLTYKNKSGPDPRPVSLNIPTSLATYSVRGLQPNSTYQICVGVLGRTDSVNDPCATIQTRQMLRLAPLVQTKSNLLMVLGPTIAAVFLGIILVAAIFHYRRKQGLKQPGLGEDPPPYDMEGMKPCLQNEEIARCHSKESEGLALQSHMPLMPDSLSNNNTAPLKPCEL</sequence>
<evidence type="ECO:0000256" key="4">
    <source>
        <dbReference type="ARBA" id="ARBA00023157"/>
    </source>
</evidence>
<dbReference type="EMBL" id="JW866552">
    <property type="protein sequence ID" value="AFO99069.1"/>
    <property type="molecule type" value="mRNA"/>
</dbReference>
<proteinExistence type="evidence at transcript level"/>
<evidence type="ECO:0000256" key="8">
    <source>
        <dbReference type="SAM" id="SignalP"/>
    </source>
</evidence>
<dbReference type="Gene3D" id="2.10.25.10">
    <property type="entry name" value="Laminin"/>
    <property type="match status" value="1"/>
</dbReference>
<dbReference type="PANTHER" id="PTHR24373">
    <property type="entry name" value="SLIT RELATED LEUCINE-RICH REPEAT NEURONAL PROTEIN"/>
    <property type="match status" value="1"/>
</dbReference>
<dbReference type="CDD" id="cd00063">
    <property type="entry name" value="FN3"/>
    <property type="match status" value="1"/>
</dbReference>
<evidence type="ECO:0000256" key="5">
    <source>
        <dbReference type="PROSITE-ProRule" id="PRU00076"/>
    </source>
</evidence>
<dbReference type="SMART" id="SM00181">
    <property type="entry name" value="EGF"/>
    <property type="match status" value="1"/>
</dbReference>
<dbReference type="Gene3D" id="2.60.40.10">
    <property type="entry name" value="Immunoglobulins"/>
    <property type="match status" value="1"/>
</dbReference>
<dbReference type="InterPro" id="IPR036116">
    <property type="entry name" value="FN3_sf"/>
</dbReference>
<dbReference type="PRINTS" id="PR00019">
    <property type="entry name" value="LEURICHRPT"/>
</dbReference>
<evidence type="ECO:0000256" key="3">
    <source>
        <dbReference type="ARBA" id="ARBA00022737"/>
    </source>
</evidence>
<keyword evidence="2 8" id="KW-0732">Signal</keyword>
<dbReference type="SUPFAM" id="SSF52058">
    <property type="entry name" value="L domain-like"/>
    <property type="match status" value="1"/>
</dbReference>
<evidence type="ECO:0000259" key="10">
    <source>
        <dbReference type="PROSITE" id="PS50853"/>
    </source>
</evidence>
<reference evidence="11" key="1">
    <citation type="journal article" date="2014" name="Nature">
        <title>Elephant shark genome provides unique insights into gnathostome evolution.</title>
        <authorList>
            <consortium name="International Elephant Shark Genome Sequencing Consortium"/>
            <person name="Venkatesh B."/>
            <person name="Lee A.P."/>
            <person name="Ravi V."/>
            <person name="Maurya A.K."/>
            <person name="Lian M.M."/>
            <person name="Swann J.B."/>
            <person name="Ohta Y."/>
            <person name="Flajnik M.F."/>
            <person name="Sutoh Y."/>
            <person name="Kasahara M."/>
            <person name="Hoon S."/>
            <person name="Gangu V."/>
            <person name="Roy S.W."/>
            <person name="Irimia M."/>
            <person name="Korzh V."/>
            <person name="Kondrychyn I."/>
            <person name="Lim Z.W."/>
            <person name="Tay B.H."/>
            <person name="Tohari S."/>
            <person name="Kong K.W."/>
            <person name="Ho S."/>
            <person name="Lorente-Galdos B."/>
            <person name="Quilez J."/>
            <person name="Marques-Bonet T."/>
            <person name="Raney B.J."/>
            <person name="Ingham P.W."/>
            <person name="Tay A."/>
            <person name="Hillier L.W."/>
            <person name="Minx P."/>
            <person name="Boehm T."/>
            <person name="Wilson R.K."/>
            <person name="Brenner S."/>
            <person name="Warren W.C."/>
        </authorList>
    </citation>
    <scope>NUCLEOTIDE SEQUENCE</scope>
    <source>
        <tissue evidence="11">Gills</tissue>
    </source>
</reference>
<dbReference type="PROSITE" id="PS50026">
    <property type="entry name" value="EGF_3"/>
    <property type="match status" value="1"/>
</dbReference>
<feature type="transmembrane region" description="Helical" evidence="7">
    <location>
        <begin position="563"/>
        <end position="585"/>
    </location>
</feature>
<dbReference type="GO" id="GO:0031012">
    <property type="term" value="C:extracellular matrix"/>
    <property type="evidence" value="ECO:0007669"/>
    <property type="project" value="TreeGrafter"/>
</dbReference>
<accession>V9KLX3</accession>
<dbReference type="SMART" id="SM00013">
    <property type="entry name" value="LRRNT"/>
    <property type="match status" value="1"/>
</dbReference>
<feature type="domain" description="Fibronectin type-III" evidence="10">
    <location>
        <begin position="457"/>
        <end position="553"/>
    </location>
</feature>
<feature type="disulfide bond" evidence="5">
    <location>
        <begin position="435"/>
        <end position="444"/>
    </location>
</feature>
<dbReference type="SMART" id="SM00365">
    <property type="entry name" value="LRR_SD22"/>
    <property type="match status" value="5"/>
</dbReference>
<keyword evidence="7" id="KW-0472">Membrane</keyword>
<dbReference type="Pfam" id="PF13855">
    <property type="entry name" value="LRR_8"/>
    <property type="match status" value="2"/>
</dbReference>
<dbReference type="SMART" id="SM00082">
    <property type="entry name" value="LRRCT"/>
    <property type="match status" value="1"/>
</dbReference>
<evidence type="ECO:0000256" key="6">
    <source>
        <dbReference type="SAM" id="MobiDB-lite"/>
    </source>
</evidence>
<keyword evidence="7" id="KW-1133">Transmembrane helix</keyword>
<protein>
    <submittedName>
        <fullName evidence="11">Slit-like 1 protein-like protein</fullName>
    </submittedName>
</protein>